<sequence>MTVISARRRSTGRRGPYVARAVAQLLSWPALELSDTRRGMAFTVRGTEILRLTGADEVRLCLTEPAIERLEPYLGDCDQVQMGADHAWVILRVEAEPDLDLLLALTSVAIKAHAASEVA</sequence>
<protein>
    <recommendedName>
        <fullName evidence="1">Luciferase domain-containing protein</fullName>
    </recommendedName>
</protein>
<dbReference type="Pfam" id="PF17648">
    <property type="entry name" value="Luciferase"/>
    <property type="match status" value="1"/>
</dbReference>
<dbReference type="InterPro" id="IPR040841">
    <property type="entry name" value="Luciferase_dom"/>
</dbReference>
<feature type="domain" description="Luciferase" evidence="1">
    <location>
        <begin position="46"/>
        <end position="109"/>
    </location>
</feature>
<gene>
    <name evidence="2" type="ORF">H4W80_011794</name>
</gene>
<dbReference type="EMBL" id="JADBEK010000001">
    <property type="protein sequence ID" value="MBE1593536.1"/>
    <property type="molecule type" value="Genomic_DNA"/>
</dbReference>
<evidence type="ECO:0000259" key="1">
    <source>
        <dbReference type="Pfam" id="PF17648"/>
    </source>
</evidence>
<accession>A0ABR9MKR5</accession>
<reference evidence="2 3" key="1">
    <citation type="submission" date="2020-10" db="EMBL/GenBank/DDBJ databases">
        <title>Sequencing the genomes of 1000 actinobacteria strains.</title>
        <authorList>
            <person name="Klenk H.-P."/>
        </authorList>
    </citation>
    <scope>NUCLEOTIDE SEQUENCE [LARGE SCALE GENOMIC DNA]</scope>
    <source>
        <strain evidence="2 3">DSM 43173</strain>
    </source>
</reference>
<name>A0ABR9MKR5_9ACTN</name>
<dbReference type="Proteomes" id="UP000633509">
    <property type="component" value="Unassembled WGS sequence"/>
</dbReference>
<keyword evidence="3" id="KW-1185">Reference proteome</keyword>
<dbReference type="RefSeq" id="WP_192792872.1">
    <property type="nucleotide sequence ID" value="NZ_JADBEK010000001.1"/>
</dbReference>
<proteinExistence type="predicted"/>
<comment type="caution">
    <text evidence="2">The sequence shown here is derived from an EMBL/GenBank/DDBJ whole genome shotgun (WGS) entry which is preliminary data.</text>
</comment>
<organism evidence="2 3">
    <name type="scientific">Nonomuraea angiospora</name>
    <dbReference type="NCBI Taxonomy" id="46172"/>
    <lineage>
        <taxon>Bacteria</taxon>
        <taxon>Bacillati</taxon>
        <taxon>Actinomycetota</taxon>
        <taxon>Actinomycetes</taxon>
        <taxon>Streptosporangiales</taxon>
        <taxon>Streptosporangiaceae</taxon>
        <taxon>Nonomuraea</taxon>
    </lineage>
</organism>
<evidence type="ECO:0000313" key="3">
    <source>
        <dbReference type="Proteomes" id="UP000633509"/>
    </source>
</evidence>
<evidence type="ECO:0000313" key="2">
    <source>
        <dbReference type="EMBL" id="MBE1593536.1"/>
    </source>
</evidence>